<comment type="caution">
    <text evidence="2">The sequence shown here is derived from an EMBL/GenBank/DDBJ whole genome shotgun (WGS) entry which is preliminary data.</text>
</comment>
<evidence type="ECO:0000313" key="2">
    <source>
        <dbReference type="EMBL" id="TVY09422.1"/>
    </source>
</evidence>
<dbReference type="Gene3D" id="2.40.10.220">
    <property type="entry name" value="predicted glycosyltransferase like domains"/>
    <property type="match status" value="1"/>
</dbReference>
<keyword evidence="3" id="KW-1185">Reference proteome</keyword>
<evidence type="ECO:0000259" key="1">
    <source>
        <dbReference type="Pfam" id="PF07238"/>
    </source>
</evidence>
<dbReference type="RefSeq" id="WP_144847383.1">
    <property type="nucleotide sequence ID" value="NZ_VNJI01000014.1"/>
</dbReference>
<dbReference type="Proteomes" id="UP000317036">
    <property type="component" value="Unassembled WGS sequence"/>
</dbReference>
<dbReference type="InterPro" id="IPR009875">
    <property type="entry name" value="PilZ_domain"/>
</dbReference>
<dbReference type="Pfam" id="PF07238">
    <property type="entry name" value="PilZ"/>
    <property type="match status" value="1"/>
</dbReference>
<name>A0A559KBB2_9BACL</name>
<reference evidence="2 3" key="1">
    <citation type="submission" date="2019-07" db="EMBL/GenBank/DDBJ databases">
        <authorList>
            <person name="Kim J."/>
        </authorList>
    </citation>
    <scope>NUCLEOTIDE SEQUENCE [LARGE SCALE GENOMIC DNA]</scope>
    <source>
        <strain evidence="2 3">JC52</strain>
    </source>
</reference>
<feature type="domain" description="PilZ" evidence="1">
    <location>
        <begin position="113"/>
        <end position="220"/>
    </location>
</feature>
<accession>A0A559KBB2</accession>
<dbReference type="EMBL" id="VNJI01000014">
    <property type="protein sequence ID" value="TVY09422.1"/>
    <property type="molecule type" value="Genomic_DNA"/>
</dbReference>
<dbReference type="GO" id="GO:0035438">
    <property type="term" value="F:cyclic-di-GMP binding"/>
    <property type="evidence" value="ECO:0007669"/>
    <property type="project" value="InterPro"/>
</dbReference>
<protein>
    <submittedName>
        <fullName evidence="2">PilZ domain-containing protein</fullName>
    </submittedName>
</protein>
<organism evidence="2 3">
    <name type="scientific">Paenibacillus cremeus</name>
    <dbReference type="NCBI Taxonomy" id="2163881"/>
    <lineage>
        <taxon>Bacteria</taxon>
        <taxon>Bacillati</taxon>
        <taxon>Bacillota</taxon>
        <taxon>Bacilli</taxon>
        <taxon>Bacillales</taxon>
        <taxon>Paenibacillaceae</taxon>
        <taxon>Paenibacillus</taxon>
    </lineage>
</organism>
<evidence type="ECO:0000313" key="3">
    <source>
        <dbReference type="Proteomes" id="UP000317036"/>
    </source>
</evidence>
<dbReference type="OrthoDB" id="2563492at2"/>
<dbReference type="AlphaFoldDB" id="A0A559KBB2"/>
<sequence>MLWNEALASEQVVPRMSCHLILVGETKEAQPFCFEDDFTVLKVDETGMAVSLEYSSVNPLEKLHHVSFIEFSFRKRGILYYAFVDLLNLEVKRSVCTLTLSSPFELNMKEDRVFTRTTLPARTPVTCRITGARGSLSQQSVAFSGQILDIAGGGLSFITNTRVLCALYLELSFVLPSVNHTFTVYGEVLRVTHFSCDSYRVAVQFRHLPESLFHQIDAYCSSASETSRG</sequence>
<gene>
    <name evidence="2" type="ORF">FPZ49_13325</name>
</gene>
<proteinExistence type="predicted"/>